<evidence type="ECO:0000313" key="3">
    <source>
        <dbReference type="Proteomes" id="UP001140172"/>
    </source>
</evidence>
<feature type="domain" description="Dienelactone hydrolase" evidence="1">
    <location>
        <begin position="30"/>
        <end position="237"/>
    </location>
</feature>
<evidence type="ECO:0000259" key="1">
    <source>
        <dbReference type="Pfam" id="PF01738"/>
    </source>
</evidence>
<name>A0A9W8HKK3_9FUNG</name>
<dbReference type="GO" id="GO:0016787">
    <property type="term" value="F:hydrolase activity"/>
    <property type="evidence" value="ECO:0007669"/>
    <property type="project" value="InterPro"/>
</dbReference>
<reference evidence="2" key="1">
    <citation type="submission" date="2022-07" db="EMBL/GenBank/DDBJ databases">
        <title>Phylogenomic reconstructions and comparative analyses of Kickxellomycotina fungi.</title>
        <authorList>
            <person name="Reynolds N.K."/>
            <person name="Stajich J.E."/>
            <person name="Barry K."/>
            <person name="Grigoriev I.V."/>
            <person name="Crous P."/>
            <person name="Smith M.E."/>
        </authorList>
    </citation>
    <scope>NUCLEOTIDE SEQUENCE</scope>
    <source>
        <strain evidence="2">BCRC 34489</strain>
    </source>
</reference>
<dbReference type="EMBL" id="JANBUM010000040">
    <property type="protein sequence ID" value="KAJ2786904.1"/>
    <property type="molecule type" value="Genomic_DNA"/>
</dbReference>
<keyword evidence="3" id="KW-1185">Reference proteome</keyword>
<dbReference type="Gene3D" id="3.40.50.1820">
    <property type="entry name" value="alpha/beta hydrolase"/>
    <property type="match status" value="1"/>
</dbReference>
<protein>
    <recommendedName>
        <fullName evidence="1">Dienelactone hydrolase domain-containing protein</fullName>
    </recommendedName>
</protein>
<dbReference type="InterPro" id="IPR029058">
    <property type="entry name" value="AB_hydrolase_fold"/>
</dbReference>
<dbReference type="OrthoDB" id="17560at2759"/>
<gene>
    <name evidence="2" type="ORF">GGI15_001173</name>
</gene>
<dbReference type="InterPro" id="IPR002925">
    <property type="entry name" value="Dienelactn_hydro"/>
</dbReference>
<accession>A0A9W8HKK3</accession>
<comment type="caution">
    <text evidence="2">The sequence shown here is derived from an EMBL/GenBank/DDBJ whole genome shotgun (WGS) entry which is preliminary data.</text>
</comment>
<dbReference type="PANTHER" id="PTHR47668:SF1">
    <property type="entry name" value="DIENELACTONE HYDROLASE DOMAIN-CONTAINING PROTEIN-RELATED"/>
    <property type="match status" value="1"/>
</dbReference>
<organism evidence="2 3">
    <name type="scientific">Coemansia interrupta</name>
    <dbReference type="NCBI Taxonomy" id="1126814"/>
    <lineage>
        <taxon>Eukaryota</taxon>
        <taxon>Fungi</taxon>
        <taxon>Fungi incertae sedis</taxon>
        <taxon>Zoopagomycota</taxon>
        <taxon>Kickxellomycotina</taxon>
        <taxon>Kickxellomycetes</taxon>
        <taxon>Kickxellales</taxon>
        <taxon>Kickxellaceae</taxon>
        <taxon>Coemansia</taxon>
    </lineage>
</organism>
<dbReference type="Pfam" id="PF01738">
    <property type="entry name" value="DLH"/>
    <property type="match status" value="1"/>
</dbReference>
<proteinExistence type="predicted"/>
<dbReference type="AlphaFoldDB" id="A0A9W8HKK3"/>
<sequence length="239" mass="25752">MSFPAACCNTPPVKADYTPSGTKGKIGDLDCYFAGPSDSKRAIMINYDIFGYHANVLQLSDILGSLGYRVALPDLLRGDPLEEADLGKPGVFDTFTKTRGSWETNKGDYIAIRDYLKSSGAESVGLIGFCWGGHIVVSALTELEGYAGGAIVHPALIADGDLSKVNAPLLALPSKDEPDFTQDFAGLEGKPFFDKCKMVRFDDMFHGFCGARGDWSNEVQAKRANDAIALVVNFMSSIM</sequence>
<dbReference type="PANTHER" id="PTHR47668">
    <property type="entry name" value="DIENELACTONE HYDROLASE FAMILY PROTEIN (AFU_ORTHOLOGUE AFUA_6G01940)"/>
    <property type="match status" value="1"/>
</dbReference>
<dbReference type="Proteomes" id="UP001140172">
    <property type="component" value="Unassembled WGS sequence"/>
</dbReference>
<evidence type="ECO:0000313" key="2">
    <source>
        <dbReference type="EMBL" id="KAJ2786904.1"/>
    </source>
</evidence>
<dbReference type="SUPFAM" id="SSF53474">
    <property type="entry name" value="alpha/beta-Hydrolases"/>
    <property type="match status" value="1"/>
</dbReference>